<evidence type="ECO:0000256" key="4">
    <source>
        <dbReference type="ARBA" id="ARBA00023136"/>
    </source>
</evidence>
<proteinExistence type="predicted"/>
<evidence type="ECO:0000313" key="7">
    <source>
        <dbReference type="Proteomes" id="UP000184447"/>
    </source>
</evidence>
<sequence length="220" mass="25725">MSWLNKLERKYGKYAIKNLIMYIVGLNAFVFLLGAISPSGAYSVEQKLALIPSLIMQGEVWRIITFIFIPFSNSPIWMIFALYFYYLIGTTLERQWGSFKFNIYYLLGILGTIIAGFITNGATNEYLNLSLFLAFAYLFPNFEVRLYFILPLKIKYLAYFTWALFGFDLLTASFSNKLAIIAAVVNFFIFFGKDIYKDFRIKGKVRANRKRFRNQSNRFR</sequence>
<keyword evidence="3 5" id="KW-1133">Transmembrane helix</keyword>
<dbReference type="AlphaFoldDB" id="A0A1M5X8S4"/>
<feature type="transmembrane region" description="Helical" evidence="5">
    <location>
        <begin position="178"/>
        <end position="196"/>
    </location>
</feature>
<dbReference type="GO" id="GO:0016020">
    <property type="term" value="C:membrane"/>
    <property type="evidence" value="ECO:0007669"/>
    <property type="project" value="UniProtKB-SubCell"/>
</dbReference>
<accession>A0A1M5X8S4</accession>
<feature type="transmembrane region" description="Helical" evidence="5">
    <location>
        <begin position="20"/>
        <end position="43"/>
    </location>
</feature>
<dbReference type="Gene3D" id="1.20.1540.10">
    <property type="entry name" value="Rhomboid-like"/>
    <property type="match status" value="1"/>
</dbReference>
<name>A0A1M5X8S4_9CLOT</name>
<dbReference type="OrthoDB" id="9778756at2"/>
<organism evidence="6 7">
    <name type="scientific">Clostridium grantii DSM 8605</name>
    <dbReference type="NCBI Taxonomy" id="1121316"/>
    <lineage>
        <taxon>Bacteria</taxon>
        <taxon>Bacillati</taxon>
        <taxon>Bacillota</taxon>
        <taxon>Clostridia</taxon>
        <taxon>Eubacteriales</taxon>
        <taxon>Clostridiaceae</taxon>
        <taxon>Clostridium</taxon>
    </lineage>
</organism>
<protein>
    <submittedName>
        <fullName evidence="6">Uncharacterized protein</fullName>
    </submittedName>
</protein>
<dbReference type="InterPro" id="IPR035952">
    <property type="entry name" value="Rhomboid-like_sf"/>
</dbReference>
<feature type="transmembrane region" description="Helical" evidence="5">
    <location>
        <begin position="101"/>
        <end position="120"/>
    </location>
</feature>
<dbReference type="Proteomes" id="UP000184447">
    <property type="component" value="Unassembled WGS sequence"/>
</dbReference>
<evidence type="ECO:0000256" key="1">
    <source>
        <dbReference type="ARBA" id="ARBA00004141"/>
    </source>
</evidence>
<evidence type="ECO:0000256" key="3">
    <source>
        <dbReference type="ARBA" id="ARBA00022989"/>
    </source>
</evidence>
<dbReference type="EMBL" id="FQXM01000025">
    <property type="protein sequence ID" value="SHH96199.1"/>
    <property type="molecule type" value="Genomic_DNA"/>
</dbReference>
<keyword evidence="2 5" id="KW-0812">Transmembrane</keyword>
<feature type="transmembrane region" description="Helical" evidence="5">
    <location>
        <begin position="63"/>
        <end position="89"/>
    </location>
</feature>
<evidence type="ECO:0000313" key="6">
    <source>
        <dbReference type="EMBL" id="SHH96199.1"/>
    </source>
</evidence>
<evidence type="ECO:0000256" key="5">
    <source>
        <dbReference type="SAM" id="Phobius"/>
    </source>
</evidence>
<evidence type="ECO:0000256" key="2">
    <source>
        <dbReference type="ARBA" id="ARBA00022692"/>
    </source>
</evidence>
<dbReference type="STRING" id="1121316.SAMN02745207_03455"/>
<keyword evidence="4 5" id="KW-0472">Membrane</keyword>
<comment type="subcellular location">
    <subcellularLocation>
        <location evidence="1">Membrane</location>
        <topology evidence="1">Multi-pass membrane protein</topology>
    </subcellularLocation>
</comment>
<gene>
    <name evidence="6" type="ORF">SAMN02745207_03455</name>
</gene>
<dbReference type="SUPFAM" id="SSF144091">
    <property type="entry name" value="Rhomboid-like"/>
    <property type="match status" value="1"/>
</dbReference>
<keyword evidence="7" id="KW-1185">Reference proteome</keyword>
<dbReference type="RefSeq" id="WP_073339960.1">
    <property type="nucleotide sequence ID" value="NZ_FQXM01000025.1"/>
</dbReference>
<reference evidence="6 7" key="1">
    <citation type="submission" date="2016-11" db="EMBL/GenBank/DDBJ databases">
        <authorList>
            <person name="Jaros S."/>
            <person name="Januszkiewicz K."/>
            <person name="Wedrychowicz H."/>
        </authorList>
    </citation>
    <scope>NUCLEOTIDE SEQUENCE [LARGE SCALE GENOMIC DNA]</scope>
    <source>
        <strain evidence="6 7">DSM 8605</strain>
    </source>
</reference>